<name>A0A563EW26_9PSEU</name>
<evidence type="ECO:0000313" key="1">
    <source>
        <dbReference type="EMBL" id="TWP51917.1"/>
    </source>
</evidence>
<dbReference type="Proteomes" id="UP000316639">
    <property type="component" value="Unassembled WGS sequence"/>
</dbReference>
<comment type="caution">
    <text evidence="1">The sequence shown here is derived from an EMBL/GenBank/DDBJ whole genome shotgun (WGS) entry which is preliminary data.</text>
</comment>
<reference evidence="1 2" key="1">
    <citation type="submission" date="2019-07" db="EMBL/GenBank/DDBJ databases">
        <title>Lentzea xizangensis sp. nov., isolated from Qinghai-Tibetan Plateau Soils.</title>
        <authorList>
            <person name="Huang J."/>
        </authorList>
    </citation>
    <scope>NUCLEOTIDE SEQUENCE [LARGE SCALE GENOMIC DNA]</scope>
    <source>
        <strain evidence="1 2">FXJ1.1311</strain>
    </source>
</reference>
<keyword evidence="2" id="KW-1185">Reference proteome</keyword>
<evidence type="ECO:0000313" key="2">
    <source>
        <dbReference type="Proteomes" id="UP000316639"/>
    </source>
</evidence>
<organism evidence="1 2">
    <name type="scientific">Lentzea tibetensis</name>
    <dbReference type="NCBI Taxonomy" id="2591470"/>
    <lineage>
        <taxon>Bacteria</taxon>
        <taxon>Bacillati</taxon>
        <taxon>Actinomycetota</taxon>
        <taxon>Actinomycetes</taxon>
        <taxon>Pseudonocardiales</taxon>
        <taxon>Pseudonocardiaceae</taxon>
        <taxon>Lentzea</taxon>
    </lineage>
</organism>
<dbReference type="RefSeq" id="WP_146351817.1">
    <property type="nucleotide sequence ID" value="NZ_VOBR01000007.1"/>
</dbReference>
<dbReference type="OrthoDB" id="4535590at2"/>
<dbReference type="EMBL" id="VOBR01000007">
    <property type="protein sequence ID" value="TWP51917.1"/>
    <property type="molecule type" value="Genomic_DNA"/>
</dbReference>
<protein>
    <submittedName>
        <fullName evidence="1">Uncharacterized protein</fullName>
    </submittedName>
</protein>
<proteinExistence type="predicted"/>
<accession>A0A563EW26</accession>
<sequence>MNVLTPAVEDLYEVFAAPRPAEVACCDHCVDPAKLEPFTSVPLRSLTAEQVGVFWLKSGTIGDEGFVRYLLPRFLELISTGEIDDFDSDYYLRLVTTGYPAWTTREQAAVVRYLRALWTAGLAGHVRIDVGHLLARLADTHDEVGGFLVELEGAPALLADYVRGLAVDEKRPGYVEQWLFGDGPLVALEKAALELPDPDGTYSYTHLMLEGLRVR</sequence>
<dbReference type="AlphaFoldDB" id="A0A563EW26"/>
<gene>
    <name evidence="1" type="ORF">FKR81_13845</name>
</gene>